<dbReference type="PANTHER" id="PTHR21348:SF2">
    <property type="entry name" value="SULFIREDOXIN-1"/>
    <property type="match status" value="1"/>
</dbReference>
<dbReference type="Proteomes" id="UP000027135">
    <property type="component" value="Unassembled WGS sequence"/>
</dbReference>
<dbReference type="eggNOG" id="KOG3388">
    <property type="taxonomic scope" value="Eukaryota"/>
</dbReference>
<evidence type="ECO:0000313" key="12">
    <source>
        <dbReference type="Proteomes" id="UP000027135"/>
    </source>
</evidence>
<protein>
    <recommendedName>
        <fullName evidence="2">sulfiredoxin</fullName>
        <ecNumber evidence="2">1.8.98.2</ecNumber>
    </recommendedName>
</protein>
<dbReference type="FunCoup" id="A0A067RDG4">
    <property type="interactions" value="49"/>
</dbReference>
<keyword evidence="6" id="KW-0049">Antioxidant</keyword>
<evidence type="ECO:0000256" key="8">
    <source>
        <dbReference type="ARBA" id="ARBA00023157"/>
    </source>
</evidence>
<dbReference type="InterPro" id="IPR036086">
    <property type="entry name" value="ParB/Sulfiredoxin_sf"/>
</dbReference>
<keyword evidence="4" id="KW-0547">Nucleotide-binding</keyword>
<keyword evidence="8" id="KW-1015">Disulfide bond</keyword>
<dbReference type="Gene3D" id="3.90.1530.10">
    <property type="entry name" value="Conserved hypothetical protein from pyrococcus furiosus pfu- 392566-001, ParB domain"/>
    <property type="match status" value="1"/>
</dbReference>
<dbReference type="GO" id="GO:0034599">
    <property type="term" value="P:cellular response to oxidative stress"/>
    <property type="evidence" value="ECO:0007669"/>
    <property type="project" value="TreeGrafter"/>
</dbReference>
<dbReference type="AlphaFoldDB" id="A0A067RDG4"/>
<dbReference type="EMBL" id="KK852771">
    <property type="protein sequence ID" value="KDR16854.1"/>
    <property type="molecule type" value="Genomic_DNA"/>
</dbReference>
<dbReference type="FunFam" id="3.90.1530.10:FF:000001">
    <property type="entry name" value="Sulfiredoxin"/>
    <property type="match status" value="1"/>
</dbReference>
<dbReference type="EC" id="1.8.98.2" evidence="2"/>
<dbReference type="GO" id="GO:0005524">
    <property type="term" value="F:ATP binding"/>
    <property type="evidence" value="ECO:0007669"/>
    <property type="project" value="UniProtKB-KW"/>
</dbReference>
<evidence type="ECO:0000256" key="3">
    <source>
        <dbReference type="ARBA" id="ARBA00022481"/>
    </source>
</evidence>
<accession>A0A067RDG4</accession>
<gene>
    <name evidence="11" type="ORF">L798_08596</name>
</gene>
<evidence type="ECO:0000256" key="5">
    <source>
        <dbReference type="ARBA" id="ARBA00022840"/>
    </source>
</evidence>
<dbReference type="InterPro" id="IPR016692">
    <property type="entry name" value="Sulfiredoxin"/>
</dbReference>
<feature type="domain" description="ParB-like N-terminal" evidence="10">
    <location>
        <begin position="100"/>
        <end position="195"/>
    </location>
</feature>
<keyword evidence="3" id="KW-0488">Methylation</keyword>
<keyword evidence="12" id="KW-1185">Reference proteome</keyword>
<dbReference type="GO" id="GO:0032542">
    <property type="term" value="F:sulfiredoxin activity"/>
    <property type="evidence" value="ECO:0007669"/>
    <property type="project" value="UniProtKB-EC"/>
</dbReference>
<sequence length="197" mass="22068">MFTAVKNSSFDILSSSENHHLGFIILIGMDGRLLLMDTTLTIFRRKREALSLEEEGKFTKKFCAERMNDATCRAMASTTKVSESDTEITSIHAGLIEEVHDIPITVLIRPFPLEVNEDKVQSIMKTLQDPVKCSEVPPIDVLWIKGREGGDYYYSFGGCHRYSAHRRLGLPTIRAKLVKSTISDLSVYLGGSTPDLK</sequence>
<evidence type="ECO:0000256" key="9">
    <source>
        <dbReference type="ARBA" id="ARBA00047514"/>
    </source>
</evidence>
<comment type="similarity">
    <text evidence="1">Belongs to the sulfiredoxin family.</text>
</comment>
<evidence type="ECO:0000256" key="7">
    <source>
        <dbReference type="ARBA" id="ARBA00023002"/>
    </source>
</evidence>
<evidence type="ECO:0000256" key="4">
    <source>
        <dbReference type="ARBA" id="ARBA00022741"/>
    </source>
</evidence>
<dbReference type="STRING" id="136037.A0A067RDG4"/>
<name>A0A067RDG4_ZOONE</name>
<reference evidence="11 12" key="1">
    <citation type="journal article" date="2014" name="Nat. Commun.">
        <title>Molecular traces of alternative social organization in a termite genome.</title>
        <authorList>
            <person name="Terrapon N."/>
            <person name="Li C."/>
            <person name="Robertson H.M."/>
            <person name="Ji L."/>
            <person name="Meng X."/>
            <person name="Booth W."/>
            <person name="Chen Z."/>
            <person name="Childers C.P."/>
            <person name="Glastad K.M."/>
            <person name="Gokhale K."/>
            <person name="Gowin J."/>
            <person name="Gronenberg W."/>
            <person name="Hermansen R.A."/>
            <person name="Hu H."/>
            <person name="Hunt B.G."/>
            <person name="Huylmans A.K."/>
            <person name="Khalil S.M."/>
            <person name="Mitchell R.D."/>
            <person name="Munoz-Torres M.C."/>
            <person name="Mustard J.A."/>
            <person name="Pan H."/>
            <person name="Reese J.T."/>
            <person name="Scharf M.E."/>
            <person name="Sun F."/>
            <person name="Vogel H."/>
            <person name="Xiao J."/>
            <person name="Yang W."/>
            <person name="Yang Z."/>
            <person name="Yang Z."/>
            <person name="Zhou J."/>
            <person name="Zhu J."/>
            <person name="Brent C.S."/>
            <person name="Elsik C.G."/>
            <person name="Goodisman M.A."/>
            <person name="Liberles D.A."/>
            <person name="Roe R.M."/>
            <person name="Vargo E.L."/>
            <person name="Vilcinskas A."/>
            <person name="Wang J."/>
            <person name="Bornberg-Bauer E."/>
            <person name="Korb J."/>
            <person name="Zhang G."/>
            <person name="Liebig J."/>
        </authorList>
    </citation>
    <scope>NUCLEOTIDE SEQUENCE [LARGE SCALE GENOMIC DNA]</scope>
    <source>
        <tissue evidence="11">Whole organism</tissue>
    </source>
</reference>
<dbReference type="OrthoDB" id="10023328at2759"/>
<evidence type="ECO:0000256" key="1">
    <source>
        <dbReference type="ARBA" id="ARBA00009609"/>
    </source>
</evidence>
<dbReference type="InterPro" id="IPR003115">
    <property type="entry name" value="ParB_N"/>
</dbReference>
<dbReference type="GO" id="GO:0005737">
    <property type="term" value="C:cytoplasm"/>
    <property type="evidence" value="ECO:0007669"/>
    <property type="project" value="TreeGrafter"/>
</dbReference>
<proteinExistence type="inferred from homology"/>
<keyword evidence="5" id="KW-0067">ATP-binding</keyword>
<evidence type="ECO:0000313" key="11">
    <source>
        <dbReference type="EMBL" id="KDR16854.1"/>
    </source>
</evidence>
<dbReference type="Pfam" id="PF02195">
    <property type="entry name" value="ParB_N"/>
    <property type="match status" value="1"/>
</dbReference>
<evidence type="ECO:0000256" key="6">
    <source>
        <dbReference type="ARBA" id="ARBA00022862"/>
    </source>
</evidence>
<organism evidence="11 12">
    <name type="scientific">Zootermopsis nevadensis</name>
    <name type="common">Dampwood termite</name>
    <dbReference type="NCBI Taxonomy" id="136037"/>
    <lineage>
        <taxon>Eukaryota</taxon>
        <taxon>Metazoa</taxon>
        <taxon>Ecdysozoa</taxon>
        <taxon>Arthropoda</taxon>
        <taxon>Hexapoda</taxon>
        <taxon>Insecta</taxon>
        <taxon>Pterygota</taxon>
        <taxon>Neoptera</taxon>
        <taxon>Polyneoptera</taxon>
        <taxon>Dictyoptera</taxon>
        <taxon>Blattodea</taxon>
        <taxon>Blattoidea</taxon>
        <taxon>Termitoidae</taxon>
        <taxon>Termopsidae</taxon>
        <taxon>Zootermopsis</taxon>
    </lineage>
</organism>
<keyword evidence="7" id="KW-0560">Oxidoreductase</keyword>
<dbReference type="SMART" id="SM00470">
    <property type="entry name" value="ParB"/>
    <property type="match status" value="1"/>
</dbReference>
<evidence type="ECO:0000259" key="10">
    <source>
        <dbReference type="SMART" id="SM00470"/>
    </source>
</evidence>
<dbReference type="SUPFAM" id="SSF110849">
    <property type="entry name" value="ParB/Sulfiredoxin"/>
    <property type="match status" value="1"/>
</dbReference>
<dbReference type="CDD" id="cd16395">
    <property type="entry name" value="Srx"/>
    <property type="match status" value="1"/>
</dbReference>
<evidence type="ECO:0000256" key="2">
    <source>
        <dbReference type="ARBA" id="ARBA00013055"/>
    </source>
</evidence>
<dbReference type="PANTHER" id="PTHR21348">
    <property type="match status" value="1"/>
</dbReference>
<comment type="catalytic activity">
    <reaction evidence="9">
        <text>S-hydroxy-S-oxy-L-cysteinyl-[peroxiredoxin] + [protein]-dithiol + ATP = S-hydroxy-L-cysteinyl-[peroxiredoxin] + [protein]-disulfide + ADP + phosphate</text>
        <dbReference type="Rhea" id="RHEA:17545"/>
        <dbReference type="Rhea" id="RHEA-COMP:10593"/>
        <dbReference type="Rhea" id="RHEA-COMP:10594"/>
        <dbReference type="Rhea" id="RHEA-COMP:13681"/>
        <dbReference type="Rhea" id="RHEA-COMP:17976"/>
        <dbReference type="ChEBI" id="CHEBI:29950"/>
        <dbReference type="ChEBI" id="CHEBI:30616"/>
        <dbReference type="ChEBI" id="CHEBI:43474"/>
        <dbReference type="ChEBI" id="CHEBI:50058"/>
        <dbReference type="ChEBI" id="CHEBI:61973"/>
        <dbReference type="ChEBI" id="CHEBI:61974"/>
        <dbReference type="ChEBI" id="CHEBI:456216"/>
        <dbReference type="EC" id="1.8.98.2"/>
    </reaction>
</comment>
<dbReference type="InParanoid" id="A0A067RDG4"/>